<evidence type="ECO:0000313" key="3">
    <source>
        <dbReference type="Proteomes" id="UP001491310"/>
    </source>
</evidence>
<gene>
    <name evidence="2" type="ORF">WJX75_009365</name>
</gene>
<evidence type="ECO:0000256" key="1">
    <source>
        <dbReference type="SAM" id="MobiDB-lite"/>
    </source>
</evidence>
<feature type="compositionally biased region" description="Low complexity" evidence="1">
    <location>
        <begin position="229"/>
        <end position="241"/>
    </location>
</feature>
<dbReference type="EMBL" id="JALJOT010000001">
    <property type="protein sequence ID" value="KAK9919094.1"/>
    <property type="molecule type" value="Genomic_DNA"/>
</dbReference>
<feature type="region of interest" description="Disordered" evidence="1">
    <location>
        <begin position="273"/>
        <end position="326"/>
    </location>
</feature>
<evidence type="ECO:0000313" key="2">
    <source>
        <dbReference type="EMBL" id="KAK9919094.1"/>
    </source>
</evidence>
<organism evidence="2 3">
    <name type="scientific">Coccomyxa subellipsoidea</name>
    <dbReference type="NCBI Taxonomy" id="248742"/>
    <lineage>
        <taxon>Eukaryota</taxon>
        <taxon>Viridiplantae</taxon>
        <taxon>Chlorophyta</taxon>
        <taxon>core chlorophytes</taxon>
        <taxon>Trebouxiophyceae</taxon>
        <taxon>Trebouxiophyceae incertae sedis</taxon>
        <taxon>Coccomyxaceae</taxon>
        <taxon>Coccomyxa</taxon>
    </lineage>
</organism>
<name>A0ABR2Z585_9CHLO</name>
<sequence length="366" mass="39577">MNAPETQSLNELAATKICRKAPLPRFALKPSLLKQAEQLWEDTLEALLLSGTPQHLGGADEHASGVDAGELVRQLQALLTKHELAADVAVEALAQLSWDQLQTVQVVLDNLGHELLSDFVHIAAFHTTDPFARVLDGDAQGVRTIAWGHKAGRKRRAQVATEKLRMQEPEAALKTEQTVPPHVWEADAWRKQRQQQQQQQQQEKVPPEMAKYAQMLAGRHWHPPPTSDAEAAAAGAGSRASVVGPPRNAWQRASMVATEHRALGMARQSIALASSGAPPAANAQEHTPQRPDQDPLAKGVHRSYTGLSGDQMVQPPAPPAAPALDAIFLGKGPGPYQAKSLQVIRKELQQEKVVAAALGDDSSDVR</sequence>
<comment type="caution">
    <text evidence="2">The sequence shown here is derived from an EMBL/GenBank/DDBJ whole genome shotgun (WGS) entry which is preliminary data.</text>
</comment>
<dbReference type="Proteomes" id="UP001491310">
    <property type="component" value="Unassembled WGS sequence"/>
</dbReference>
<protein>
    <submittedName>
        <fullName evidence="2">Uncharacterized protein</fullName>
    </submittedName>
</protein>
<keyword evidence="3" id="KW-1185">Reference proteome</keyword>
<reference evidence="2 3" key="1">
    <citation type="journal article" date="2024" name="Nat. Commun.">
        <title>Phylogenomics reveals the evolutionary origins of lichenization in chlorophyte algae.</title>
        <authorList>
            <person name="Puginier C."/>
            <person name="Libourel C."/>
            <person name="Otte J."/>
            <person name="Skaloud P."/>
            <person name="Haon M."/>
            <person name="Grisel S."/>
            <person name="Petersen M."/>
            <person name="Berrin J.G."/>
            <person name="Delaux P.M."/>
            <person name="Dal Grande F."/>
            <person name="Keller J."/>
        </authorList>
    </citation>
    <scope>NUCLEOTIDE SEQUENCE [LARGE SCALE GENOMIC DNA]</scope>
    <source>
        <strain evidence="2 3">SAG 216-7</strain>
    </source>
</reference>
<accession>A0ABR2Z585</accession>
<proteinExistence type="predicted"/>
<feature type="region of interest" description="Disordered" evidence="1">
    <location>
        <begin position="188"/>
        <end position="246"/>
    </location>
</feature>